<comment type="caution">
    <text evidence="2">The sequence shown here is derived from an EMBL/GenBank/DDBJ whole genome shotgun (WGS) entry which is preliminary data.</text>
</comment>
<name>A0ABP0VLI1_9BRYO</name>
<evidence type="ECO:0000313" key="3">
    <source>
        <dbReference type="Proteomes" id="UP001497444"/>
    </source>
</evidence>
<feature type="non-terminal residue" evidence="2">
    <location>
        <position position="1"/>
    </location>
</feature>
<sequence length="111" mass="12685">KSYEQLLSDCMKQSSIDSNEDTIIVIDCDLWRINCVESSRCLPPIMSSSVGNLCENITEFYSLKMNTKFILNYIENKLNELTLKANVLKSLIENSCYNNKKVLSNCLTEIC</sequence>
<feature type="non-terminal residue" evidence="2">
    <location>
        <position position="111"/>
    </location>
</feature>
<gene>
    <name evidence="2" type="ORF">CSSPJE1EN1_LOCUS29728</name>
</gene>
<keyword evidence="3" id="KW-1185">Reference proteome</keyword>
<dbReference type="EMBL" id="CAXAQS010001015">
    <property type="protein sequence ID" value="CAK9254350.1"/>
    <property type="molecule type" value="Genomic_DNA"/>
</dbReference>
<dbReference type="Proteomes" id="UP001497444">
    <property type="component" value="Unassembled WGS sequence"/>
</dbReference>
<accession>A0ABP0VLI1</accession>
<organism evidence="2 3">
    <name type="scientific">Sphagnum jensenii</name>
    <dbReference type="NCBI Taxonomy" id="128206"/>
    <lineage>
        <taxon>Eukaryota</taxon>
        <taxon>Viridiplantae</taxon>
        <taxon>Streptophyta</taxon>
        <taxon>Embryophyta</taxon>
        <taxon>Bryophyta</taxon>
        <taxon>Sphagnophytina</taxon>
        <taxon>Sphagnopsida</taxon>
        <taxon>Sphagnales</taxon>
        <taxon>Sphagnaceae</taxon>
        <taxon>Sphagnum</taxon>
    </lineage>
</organism>
<evidence type="ECO:0000259" key="1">
    <source>
        <dbReference type="Pfam" id="PF14638"/>
    </source>
</evidence>
<evidence type="ECO:0000313" key="2">
    <source>
        <dbReference type="EMBL" id="CAK9254350.1"/>
    </source>
</evidence>
<dbReference type="Pfam" id="PF14638">
    <property type="entry name" value="FNIP_C"/>
    <property type="match status" value="1"/>
</dbReference>
<proteinExistence type="predicted"/>
<reference evidence="2" key="1">
    <citation type="submission" date="2024-02" db="EMBL/GenBank/DDBJ databases">
        <authorList>
            <consortium name="ELIXIR-Norway"/>
            <consortium name="Elixir Norway"/>
        </authorList>
    </citation>
    <scope>NUCLEOTIDE SEQUENCE</scope>
</reference>
<feature type="domain" description="Folliculin-interacting protein C-terminal" evidence="1">
    <location>
        <begin position="4"/>
        <end position="100"/>
    </location>
</feature>
<dbReference type="InterPro" id="IPR028086">
    <property type="entry name" value="FNIP_C_dom"/>
</dbReference>
<protein>
    <recommendedName>
        <fullName evidence="1">Folliculin-interacting protein C-terminal domain-containing protein</fullName>
    </recommendedName>
</protein>